<dbReference type="Proteomes" id="UP001152888">
    <property type="component" value="Unassembled WGS sequence"/>
</dbReference>
<dbReference type="EMBL" id="CAKOFQ010008541">
    <property type="protein sequence ID" value="CAH2014688.1"/>
    <property type="molecule type" value="Genomic_DNA"/>
</dbReference>
<gene>
    <name evidence="1" type="ORF">ACAOBT_LOCUS34293</name>
</gene>
<organism evidence="1 2">
    <name type="scientific">Acanthoscelides obtectus</name>
    <name type="common">Bean weevil</name>
    <name type="synonym">Bruchus obtectus</name>
    <dbReference type="NCBI Taxonomy" id="200917"/>
    <lineage>
        <taxon>Eukaryota</taxon>
        <taxon>Metazoa</taxon>
        <taxon>Ecdysozoa</taxon>
        <taxon>Arthropoda</taxon>
        <taxon>Hexapoda</taxon>
        <taxon>Insecta</taxon>
        <taxon>Pterygota</taxon>
        <taxon>Neoptera</taxon>
        <taxon>Endopterygota</taxon>
        <taxon>Coleoptera</taxon>
        <taxon>Polyphaga</taxon>
        <taxon>Cucujiformia</taxon>
        <taxon>Chrysomeloidea</taxon>
        <taxon>Chrysomelidae</taxon>
        <taxon>Bruchinae</taxon>
        <taxon>Bruchini</taxon>
        <taxon>Acanthoscelides</taxon>
    </lineage>
</organism>
<evidence type="ECO:0000313" key="1">
    <source>
        <dbReference type="EMBL" id="CAH2014688.1"/>
    </source>
</evidence>
<evidence type="ECO:0000313" key="2">
    <source>
        <dbReference type="Proteomes" id="UP001152888"/>
    </source>
</evidence>
<sequence>MLSLKHFATSEKPFLHLFGPQVCFGGNTISGHVSEMENLL</sequence>
<name>A0A9P0MIB7_ACAOB</name>
<comment type="caution">
    <text evidence="1">The sequence shown here is derived from an EMBL/GenBank/DDBJ whole genome shotgun (WGS) entry which is preliminary data.</text>
</comment>
<proteinExistence type="predicted"/>
<dbReference type="AlphaFoldDB" id="A0A9P0MIB7"/>
<accession>A0A9P0MIB7</accession>
<keyword evidence="2" id="KW-1185">Reference proteome</keyword>
<reference evidence="1" key="1">
    <citation type="submission" date="2022-03" db="EMBL/GenBank/DDBJ databases">
        <authorList>
            <person name="Sayadi A."/>
        </authorList>
    </citation>
    <scope>NUCLEOTIDE SEQUENCE</scope>
</reference>
<protein>
    <submittedName>
        <fullName evidence="1">Uncharacterized protein</fullName>
    </submittedName>
</protein>